<dbReference type="GO" id="GO:0006312">
    <property type="term" value="P:mitotic recombination"/>
    <property type="evidence" value="ECO:0007669"/>
    <property type="project" value="TreeGrafter"/>
</dbReference>
<dbReference type="OrthoDB" id="206565at2759"/>
<evidence type="ECO:0000256" key="5">
    <source>
        <dbReference type="SAM" id="MobiDB-lite"/>
    </source>
</evidence>
<keyword evidence="3" id="KW-0233">DNA recombination</keyword>
<keyword evidence="2" id="KW-0227">DNA damage</keyword>
<dbReference type="AlphaFoldDB" id="A0A066VT33"/>
<dbReference type="SUPFAM" id="SSF54768">
    <property type="entry name" value="dsRNA-binding domain-like"/>
    <property type="match status" value="1"/>
</dbReference>
<dbReference type="RefSeq" id="XP_013241904.1">
    <property type="nucleotide sequence ID" value="XM_013386450.1"/>
</dbReference>
<evidence type="ECO:0000313" key="6">
    <source>
        <dbReference type="EMBL" id="KDN41969.1"/>
    </source>
</evidence>
<dbReference type="GO" id="GO:0000724">
    <property type="term" value="P:double-strand break repair via homologous recombination"/>
    <property type="evidence" value="ECO:0007669"/>
    <property type="project" value="TreeGrafter"/>
</dbReference>
<dbReference type="Gene3D" id="3.30.390.80">
    <property type="entry name" value="DNA repair protein Rad52/59/22"/>
    <property type="match status" value="1"/>
</dbReference>
<evidence type="ECO:0000256" key="1">
    <source>
        <dbReference type="ARBA" id="ARBA00006638"/>
    </source>
</evidence>
<dbReference type="InParanoid" id="A0A066VT33"/>
<reference evidence="6 7" key="1">
    <citation type="submission" date="2014-05" db="EMBL/GenBank/DDBJ databases">
        <title>Draft genome sequence of a rare smut relative, Tilletiaria anomala UBC 951.</title>
        <authorList>
            <consortium name="DOE Joint Genome Institute"/>
            <person name="Toome M."/>
            <person name="Kuo A."/>
            <person name="Henrissat B."/>
            <person name="Lipzen A."/>
            <person name="Tritt A."/>
            <person name="Yoshinaga Y."/>
            <person name="Zane M."/>
            <person name="Barry K."/>
            <person name="Grigoriev I.V."/>
            <person name="Spatafora J.W."/>
            <person name="Aimea M.C."/>
        </authorList>
    </citation>
    <scope>NUCLEOTIDE SEQUENCE [LARGE SCALE GENOMIC DNA]</scope>
    <source>
        <strain evidence="6 7">UBC 951</strain>
    </source>
</reference>
<dbReference type="InterPro" id="IPR042525">
    <property type="entry name" value="Rad52_Rad59_Rad22_sf"/>
</dbReference>
<evidence type="ECO:0000256" key="2">
    <source>
        <dbReference type="ARBA" id="ARBA00022763"/>
    </source>
</evidence>
<keyword evidence="7" id="KW-1185">Reference proteome</keyword>
<dbReference type="PANTHER" id="PTHR12132">
    <property type="entry name" value="DNA REPAIR AND RECOMBINATION PROTEIN RAD52, RAD59"/>
    <property type="match status" value="1"/>
</dbReference>
<protein>
    <submittedName>
        <fullName evidence="6">DsRNA-binding domain-like protein</fullName>
    </submittedName>
</protein>
<dbReference type="GO" id="GO:0003697">
    <property type="term" value="F:single-stranded DNA binding"/>
    <property type="evidence" value="ECO:0007669"/>
    <property type="project" value="UniProtKB-ARBA"/>
</dbReference>
<evidence type="ECO:0000313" key="7">
    <source>
        <dbReference type="Proteomes" id="UP000027361"/>
    </source>
</evidence>
<sequence>MDTFVGDGSEHSFLGATGPYMSTASGGPFCNGHGFSAAGCSKQASSAFVPASQVMGAGPIVAYPGWQGANTGIAGGQNTILDQGSSLAAIIEIQQSHLNSLRQKEREQREEEGKKLKQSLGPELIATRKGPGGMTLSYLSTHAAISIANSTFGWENWSSFIISLVPRIIPDETRNGTRYTVLTTCITRVTHRSGVSHEDVGHGCSKNQSDLATALEIADKTAASDSLKRALRQLGERLGLCLYDQGFLAEVRKLKNVLTQQIYTAERSWRWSFASKLRPPTVRPSLNLSNGHFNERRRLCCPIKIFKMKQCLLRRAMLTRALKCVRLKSGTEAVVAMVQSATAPKPEHRIVTEPQSVFWRRRR</sequence>
<dbReference type="Proteomes" id="UP000027361">
    <property type="component" value="Unassembled WGS sequence"/>
</dbReference>
<dbReference type="Pfam" id="PF04098">
    <property type="entry name" value="Rad52_Rad22"/>
    <property type="match status" value="1"/>
</dbReference>
<dbReference type="HOGENOM" id="CLU_763302_0_0_1"/>
<keyword evidence="4" id="KW-0234">DNA repair</keyword>
<evidence type="ECO:0000256" key="3">
    <source>
        <dbReference type="ARBA" id="ARBA00023172"/>
    </source>
</evidence>
<dbReference type="InterPro" id="IPR007232">
    <property type="entry name" value="Rad52_Rad59_Rad22"/>
</dbReference>
<comment type="similarity">
    <text evidence="1">Belongs to the RAD52 family.</text>
</comment>
<feature type="region of interest" description="Disordered" evidence="5">
    <location>
        <begin position="99"/>
        <end position="119"/>
    </location>
</feature>
<gene>
    <name evidence="6" type="ORF">K437DRAFT_168233</name>
</gene>
<proteinExistence type="inferred from homology"/>
<evidence type="ECO:0000256" key="4">
    <source>
        <dbReference type="ARBA" id="ARBA00023204"/>
    </source>
</evidence>
<dbReference type="GO" id="GO:0045002">
    <property type="term" value="P:double-strand break repair via single-strand annealing"/>
    <property type="evidence" value="ECO:0007669"/>
    <property type="project" value="TreeGrafter"/>
</dbReference>
<dbReference type="FunFam" id="3.30.390.80:FF:000001">
    <property type="entry name" value="DNA repair protein RAD52 homolog"/>
    <property type="match status" value="1"/>
</dbReference>
<dbReference type="GeneID" id="25261799"/>
<dbReference type="EMBL" id="JMSN01000074">
    <property type="protein sequence ID" value="KDN41969.1"/>
    <property type="molecule type" value="Genomic_DNA"/>
</dbReference>
<dbReference type="InterPro" id="IPR041247">
    <property type="entry name" value="Rad52_fam"/>
</dbReference>
<dbReference type="STRING" id="1037660.A0A066VT33"/>
<comment type="caution">
    <text evidence="6">The sequence shown here is derived from an EMBL/GenBank/DDBJ whole genome shotgun (WGS) entry which is preliminary data.</text>
</comment>
<name>A0A066VT33_TILAU</name>
<accession>A0A066VT33</accession>
<dbReference type="PANTHER" id="PTHR12132:SF1">
    <property type="entry name" value="DNA REPAIR PROTEIN RAD52 HOMOLOG"/>
    <property type="match status" value="1"/>
</dbReference>
<feature type="compositionally biased region" description="Basic and acidic residues" evidence="5">
    <location>
        <begin position="102"/>
        <end position="115"/>
    </location>
</feature>
<dbReference type="GO" id="GO:0005634">
    <property type="term" value="C:nucleus"/>
    <property type="evidence" value="ECO:0007669"/>
    <property type="project" value="TreeGrafter"/>
</dbReference>
<organism evidence="6 7">
    <name type="scientific">Tilletiaria anomala (strain ATCC 24038 / CBS 436.72 / UBC 951)</name>
    <dbReference type="NCBI Taxonomy" id="1037660"/>
    <lineage>
        <taxon>Eukaryota</taxon>
        <taxon>Fungi</taxon>
        <taxon>Dikarya</taxon>
        <taxon>Basidiomycota</taxon>
        <taxon>Ustilaginomycotina</taxon>
        <taxon>Exobasidiomycetes</taxon>
        <taxon>Georgefischeriales</taxon>
        <taxon>Tilletiariaceae</taxon>
        <taxon>Tilletiaria</taxon>
    </lineage>
</organism>